<sequence length="52" mass="5573">MGTREEEDAPLPIEVVVDHRGQPIFSRSAAGVWPSAVFIIGKRLPPPSSSST</sequence>
<dbReference type="EMBL" id="CACRZD030000102">
    <property type="protein sequence ID" value="CAA6674357.1"/>
    <property type="molecule type" value="Genomic_DNA"/>
</dbReference>
<name>A0ABN7E911_SPIIN</name>
<comment type="caution">
    <text evidence="1">The sequence shown here is derived from an EMBL/GenBank/DDBJ whole genome shotgun (WGS) entry which is preliminary data.</text>
</comment>
<accession>A0ABN7E911</accession>
<evidence type="ECO:0000313" key="2">
    <source>
        <dbReference type="Proteomes" id="UP001189122"/>
    </source>
</evidence>
<keyword evidence="2" id="KW-1185">Reference proteome</keyword>
<protein>
    <submittedName>
        <fullName evidence="1">Uncharacterized protein</fullName>
    </submittedName>
</protein>
<organism evidence="1 2">
    <name type="scientific">Spirodela intermedia</name>
    <name type="common">Intermediate duckweed</name>
    <dbReference type="NCBI Taxonomy" id="51605"/>
    <lineage>
        <taxon>Eukaryota</taxon>
        <taxon>Viridiplantae</taxon>
        <taxon>Streptophyta</taxon>
        <taxon>Embryophyta</taxon>
        <taxon>Tracheophyta</taxon>
        <taxon>Spermatophyta</taxon>
        <taxon>Magnoliopsida</taxon>
        <taxon>Liliopsida</taxon>
        <taxon>Araceae</taxon>
        <taxon>Lemnoideae</taxon>
        <taxon>Spirodela</taxon>
    </lineage>
</organism>
<gene>
    <name evidence="1" type="ORF">SI7747_UN020715</name>
</gene>
<evidence type="ECO:0000313" key="1">
    <source>
        <dbReference type="EMBL" id="CAA6674357.1"/>
    </source>
</evidence>
<proteinExistence type="predicted"/>
<dbReference type="Proteomes" id="UP001189122">
    <property type="component" value="Unassembled WGS sequence"/>
</dbReference>
<reference evidence="2" key="1">
    <citation type="journal article" date="2020" name="Sci. Rep.">
        <title>Chromosome-scale genome assembly for the duckweed Spirodela intermedia, integrating cytogenetic maps, PacBio and Oxford Nanopore libraries.</title>
        <authorList>
            <person name="Hoang P.T.N."/>
            <person name="Fiebig A."/>
            <person name="Novak P."/>
            <person name="Macas J."/>
            <person name="Cao H.X."/>
            <person name="Stepanenko A."/>
            <person name="Chen G."/>
            <person name="Borisjuk N."/>
            <person name="Scholz U."/>
            <person name="Schubert I."/>
        </authorList>
    </citation>
    <scope>NUCLEOTIDE SEQUENCE [LARGE SCALE GENOMIC DNA]</scope>
</reference>